<dbReference type="SUPFAM" id="SSF52980">
    <property type="entry name" value="Restriction endonuclease-like"/>
    <property type="match status" value="1"/>
</dbReference>
<dbReference type="InterPro" id="IPR027417">
    <property type="entry name" value="P-loop_NTPase"/>
</dbReference>
<dbReference type="SUPFAM" id="SSF52540">
    <property type="entry name" value="P-loop containing nucleoside triphosphate hydrolases"/>
    <property type="match status" value="1"/>
</dbReference>
<dbReference type="InterPro" id="IPR011335">
    <property type="entry name" value="Restrct_endonuc-II-like"/>
</dbReference>
<gene>
    <name evidence="3" type="ORF">CMC5_064080</name>
</gene>
<feature type="compositionally biased region" description="Low complexity" evidence="1">
    <location>
        <begin position="441"/>
        <end position="454"/>
    </location>
</feature>
<evidence type="ECO:0000313" key="4">
    <source>
        <dbReference type="Proteomes" id="UP000067626"/>
    </source>
</evidence>
<dbReference type="Pfam" id="PF12705">
    <property type="entry name" value="PDDEXK_1"/>
    <property type="match status" value="1"/>
</dbReference>
<evidence type="ECO:0000313" key="3">
    <source>
        <dbReference type="EMBL" id="AKT42185.1"/>
    </source>
</evidence>
<sequence length="1078" mass="115314">MRRVARARAIRGASEHVHVIEGSLLLVPTERHVELELSRQETRLGEDHGTAIHDGPVLARWPFLAGCLAKLCPELRVATPHACRLATRVALDALAPGRLRQPSEPAAQVALAFTFDRALGGLRRAGTEPDDLRGVGSPFAGAIADVLEHADALLSDAGLVDPRGIGAVLGRALRDLPRGFPLPSAVTVRGIAAWELDDLTWVEALHAAIRRRNGQGVTVELPQIRGPEGDAMEPIADTLEKRWASLADAPELLWTTASAGASGAAITARTPEGEARAVATEVARALARGVAPERIAIVVPTLDDAAMEPLRAALLDAGVRFHEPRGRAAASCPDGRAALSLLKLAQTPVTREQTIELLRAPGLSTVPWTDRGSPREAARRAQRLAHRLREVPVEVDRTGKLLVEALRKLVEKQQEERTARASRKRGSAGEMALPLSGGDDGLPPVAVAARAPRGGKPGDDEDESWMPFALERLLASGRHLGEGETRPELARRLLALMDQLKLGVPVADELRSMLKAELRGGGRGAGGLPQVEGGALAMEAIGQGARAAKIVRELVEGMAQASRTLGLAERPCTVEELYAELERAATEVGVCPQGAPARAGAVRVDLPGGLAGLWHEVVVVTGLSSRAYSGAAGPEDVLVGEHLRAKLPPQCRPPSMRERQGYQRAELSWVVAGATAVSVSYTRGDESEPSDPHALFRWVSVRKARKHEEPASRVALSASKLGPRGAELIALASGAPPSTDVAERARIERERAAFFLDLRVPAEAHTGQVEVGRDAALGAQLQAAVGGGKAEKPIAVTHIERAMGCRFAAFARRVLRVRRVEDLLESADARERGTMIHGALEAAFEALRELSPESDPDVQLQRAREAAEAALGADAAMAPLRRDAIEKAVSDALQVVVRTIDAGDPVRFSLAEQRFGAREDAPWGALELEDDEGGGESLFVDGVIDRIDRSTDGRIARVIDYKTGRLPDKKQQERALQLPLYAAVVRRALGAEEVRAQYMAVRQRGLVEESPAKPEAQIAFADRAPQAATEARKAVRALWVGDVAPRPTRQDMCASCDARDVCRRPAVMPIEEASEERG</sequence>
<name>A0A0K1EMP9_CHOCO</name>
<evidence type="ECO:0000256" key="1">
    <source>
        <dbReference type="SAM" id="MobiDB-lite"/>
    </source>
</evidence>
<organism evidence="3 4">
    <name type="scientific">Chondromyces crocatus</name>
    <dbReference type="NCBI Taxonomy" id="52"/>
    <lineage>
        <taxon>Bacteria</taxon>
        <taxon>Pseudomonadati</taxon>
        <taxon>Myxococcota</taxon>
        <taxon>Polyangia</taxon>
        <taxon>Polyangiales</taxon>
        <taxon>Polyangiaceae</taxon>
        <taxon>Chondromyces</taxon>
    </lineage>
</organism>
<keyword evidence="4" id="KW-1185">Reference proteome</keyword>
<dbReference type="Proteomes" id="UP000067626">
    <property type="component" value="Chromosome"/>
</dbReference>
<dbReference type="InterPro" id="IPR011604">
    <property type="entry name" value="PDDEXK-like_dom_sf"/>
</dbReference>
<dbReference type="Gene3D" id="3.90.320.10">
    <property type="match status" value="1"/>
</dbReference>
<dbReference type="AlphaFoldDB" id="A0A0K1EMP9"/>
<dbReference type="STRING" id="52.CMC5_064080"/>
<feature type="region of interest" description="Disordered" evidence="1">
    <location>
        <begin position="412"/>
        <end position="463"/>
    </location>
</feature>
<evidence type="ECO:0000259" key="2">
    <source>
        <dbReference type="Pfam" id="PF12705"/>
    </source>
</evidence>
<reference evidence="3 4" key="1">
    <citation type="submission" date="2015-07" db="EMBL/GenBank/DDBJ databases">
        <title>Genome analysis of myxobacterium Chondromyces crocatus Cm c5 reveals a high potential for natural compound synthesis and the genetic basis for the loss of fruiting body formation.</title>
        <authorList>
            <person name="Zaburannyi N."/>
            <person name="Bunk B."/>
            <person name="Maier J."/>
            <person name="Overmann J."/>
            <person name="Mueller R."/>
        </authorList>
    </citation>
    <scope>NUCLEOTIDE SEQUENCE [LARGE SCALE GENOMIC DNA]</scope>
    <source>
        <strain evidence="3 4">Cm c5</strain>
    </source>
</reference>
<proteinExistence type="predicted"/>
<dbReference type="KEGG" id="ccro:CMC5_064080"/>
<protein>
    <recommendedName>
        <fullName evidence="2">PD-(D/E)XK endonuclease-like domain-containing protein</fullName>
    </recommendedName>
</protein>
<dbReference type="InterPro" id="IPR038726">
    <property type="entry name" value="PDDEXK_AddAB-type"/>
</dbReference>
<dbReference type="EMBL" id="CP012159">
    <property type="protein sequence ID" value="AKT42185.1"/>
    <property type="molecule type" value="Genomic_DNA"/>
</dbReference>
<feature type="domain" description="PD-(D/E)XK endonuclease-like" evidence="2">
    <location>
        <begin position="794"/>
        <end position="1063"/>
    </location>
</feature>
<accession>A0A0K1EMP9</accession>